<sequence length="322" mass="35095">MRERAFCLIGSWVGCWALGFSPIWGQVGGGVALAPVVREAHIAVQLRDAWGEPVRRLEARNFQVKLVGGEISTAMQVKVEGVRDKRSHGIGVPTKLLAVLLTNDAGVVRQLPDKMDALWKANWKVSVLDAQGLQTPYVSSSYQLKLELAHKGQTHRSTNLAAARLTRFKGRRVIFLVTQPGVQLDDVILAESLLSGVSVYHVGGDPWKQEFPAGYSDAGNNSLSSTSSNEAVSSVAGNSAGPVFVRVRYRETEDRTFGRAVRDALHDGYGYYDLTVNMPADVRRLEMAVNISEPTGGTYSIYAQPYVAQGRSPQLTLVGAKR</sequence>
<evidence type="ECO:0000313" key="1">
    <source>
        <dbReference type="EMBL" id="MBB5327675.1"/>
    </source>
</evidence>
<dbReference type="Proteomes" id="UP000535182">
    <property type="component" value="Unassembled WGS sequence"/>
</dbReference>
<comment type="caution">
    <text evidence="1">The sequence shown here is derived from an EMBL/GenBank/DDBJ whole genome shotgun (WGS) entry which is preliminary data.</text>
</comment>
<dbReference type="PROSITE" id="PS51257">
    <property type="entry name" value="PROKAR_LIPOPROTEIN"/>
    <property type="match status" value="1"/>
</dbReference>
<accession>A0A9X0QC66</accession>
<dbReference type="RefSeq" id="WP_183974531.1">
    <property type="nucleotide sequence ID" value="NZ_JACHEB010000002.1"/>
</dbReference>
<dbReference type="AlphaFoldDB" id="A0A9X0QC66"/>
<reference evidence="1 2" key="1">
    <citation type="submission" date="2020-08" db="EMBL/GenBank/DDBJ databases">
        <title>Genomic Encyclopedia of Type Strains, Phase IV (KMG-V): Genome sequencing to study the core and pangenomes of soil and plant-associated prokaryotes.</title>
        <authorList>
            <person name="Whitman W."/>
        </authorList>
    </citation>
    <scope>NUCLEOTIDE SEQUENCE [LARGE SCALE GENOMIC DNA]</scope>
    <source>
        <strain evidence="1 2">X5P2</strain>
    </source>
</reference>
<gene>
    <name evidence="1" type="ORF">HDF14_001280</name>
</gene>
<protein>
    <submittedName>
        <fullName evidence="1">Uncharacterized protein</fullName>
    </submittedName>
</protein>
<proteinExistence type="predicted"/>
<name>A0A9X0QC66_9BACT</name>
<dbReference type="EMBL" id="JACHEB010000002">
    <property type="protein sequence ID" value="MBB5327675.1"/>
    <property type="molecule type" value="Genomic_DNA"/>
</dbReference>
<keyword evidence="2" id="KW-1185">Reference proteome</keyword>
<organism evidence="1 2">
    <name type="scientific">Tunturiibacter gelidiferens</name>
    <dbReference type="NCBI Taxonomy" id="3069689"/>
    <lineage>
        <taxon>Bacteria</taxon>
        <taxon>Pseudomonadati</taxon>
        <taxon>Acidobacteriota</taxon>
        <taxon>Terriglobia</taxon>
        <taxon>Terriglobales</taxon>
        <taxon>Acidobacteriaceae</taxon>
        <taxon>Tunturiibacter</taxon>
    </lineage>
</organism>
<evidence type="ECO:0000313" key="2">
    <source>
        <dbReference type="Proteomes" id="UP000535182"/>
    </source>
</evidence>